<evidence type="ECO:0000256" key="1">
    <source>
        <dbReference type="SAM" id="Phobius"/>
    </source>
</evidence>
<organism evidence="2 3">
    <name type="scientific">Salmonella phage GG32</name>
    <dbReference type="NCBI Taxonomy" id="1868169"/>
    <lineage>
        <taxon>Viruses</taxon>
        <taxon>Duplodnaviria</taxon>
        <taxon>Heunggongvirae</taxon>
        <taxon>Uroviricota</taxon>
        <taxon>Caudoviricetes</taxon>
        <taxon>Pantevenvirales</taxon>
        <taxon>Ackermannviridae</taxon>
        <taxon>Cvivirinae</taxon>
        <taxon>Kuttervirus</taxon>
        <taxon>Kuttervirus GG32</taxon>
    </lineage>
</organism>
<accession>A0A193GXM0</accession>
<evidence type="ECO:0000313" key="2">
    <source>
        <dbReference type="EMBL" id="ANN85868.1"/>
    </source>
</evidence>
<reference evidence="2 3" key="1">
    <citation type="submission" date="2016-05" db="EMBL/GenBank/DDBJ databases">
        <title>Genome Sequence of Salmonella enterica Serovar Typhimurium Phage GG32 strain from environment in Korea.</title>
        <authorList>
            <person name="Chae S.-J."/>
            <person name="Kwon T."/>
            <person name="Lee S."/>
            <person name="Kim J."/>
            <person name="Yoo C.-K."/>
            <person name="Chung G.T."/>
            <person name="Kim D.-W."/>
            <person name="Lee D.-Y."/>
        </authorList>
    </citation>
    <scope>NUCLEOTIDE SEQUENCE [LARGE SCALE GENOMIC DNA]</scope>
</reference>
<keyword evidence="3" id="KW-1185">Reference proteome</keyword>
<protein>
    <submittedName>
        <fullName evidence="2">Uncharacterized protein</fullName>
    </submittedName>
</protein>
<dbReference type="EMBL" id="KX245012">
    <property type="protein sequence ID" value="ANN85868.1"/>
    <property type="molecule type" value="Genomic_DNA"/>
</dbReference>
<dbReference type="GeneID" id="30313677"/>
<dbReference type="RefSeq" id="YP_009283794.1">
    <property type="nucleotide sequence ID" value="NC_031045.1"/>
</dbReference>
<evidence type="ECO:0000313" key="3">
    <source>
        <dbReference type="Proteomes" id="UP000202398"/>
    </source>
</evidence>
<keyword evidence="1" id="KW-1133">Transmembrane helix</keyword>
<sequence length="49" mass="5610">MIFIVWVVFAFLAMADIGKYHLIPSDLTVLLYGMVSYILGYVRARLLSE</sequence>
<keyword evidence="1" id="KW-0812">Transmembrane</keyword>
<dbReference type="KEGG" id="vg:30313677"/>
<proteinExistence type="predicted"/>
<keyword evidence="1" id="KW-0472">Membrane</keyword>
<name>A0A193GXM0_9CAUD</name>
<dbReference type="Proteomes" id="UP000202398">
    <property type="component" value="Segment"/>
</dbReference>
<feature type="transmembrane region" description="Helical" evidence="1">
    <location>
        <begin position="25"/>
        <end position="44"/>
    </location>
</feature>